<protein>
    <submittedName>
        <fullName evidence="1">Uncharacterized protein</fullName>
    </submittedName>
</protein>
<comment type="caution">
    <text evidence="1">The sequence shown here is derived from an EMBL/GenBank/DDBJ whole genome shotgun (WGS) entry which is preliminary data.</text>
</comment>
<dbReference type="EMBL" id="PUHQ01000003">
    <property type="protein sequence ID" value="KAG0666843.1"/>
    <property type="molecule type" value="Genomic_DNA"/>
</dbReference>
<proteinExistence type="predicted"/>
<evidence type="ECO:0000313" key="2">
    <source>
        <dbReference type="Proteomes" id="UP000777482"/>
    </source>
</evidence>
<gene>
    <name evidence="1" type="ORF">C6P46_003553</name>
</gene>
<accession>A0A9P6W7H1</accession>
<name>A0A9P6W7H1_RHOMI</name>
<sequence>MATFADLPAELLAVIFRLACDDRIPSPARPQQRLVAADRAALACLSLVHSSWTRPAQALLLAYVVVAVHLPCGSASPKEADSITDLERDCRRNPTLAAAIRTVRFSNREGTDSVLVLSHCDTLLANCPRLVAVRIDRSLVLAWNALAPLAGQLRSLAVLSPFSAIEASPPPLAFPALEELTISLAELRQLISGDPVTDHSHRNRLTRQPAADEQRPLLFPALTALNLTSHKASDHVYHSSEADLPPVRIETPVRQGQETSVDTAGQLPSLSAVACPLALKDELDQVGLPKRVAHRVLWHVGWQDFVDYMPPWRAFASTIEDDEPDPAASSSSFPRFFSHSPLTDGDSVSHRVRLQHLYLLPLPYDPLPPHFLEELTRRIESDPSLHALSDLWLPKKGWEQHILRPLVPVTSPSSRSVMFSRACAEKGITLRWIAGCGREVDDGWATVVDMPEEYRSWALEQRQ</sequence>
<dbReference type="OrthoDB" id="2528434at2759"/>
<evidence type="ECO:0000313" key="1">
    <source>
        <dbReference type="EMBL" id="KAG0666843.1"/>
    </source>
</evidence>
<keyword evidence="2" id="KW-1185">Reference proteome</keyword>
<reference evidence="1 2" key="1">
    <citation type="submission" date="2020-11" db="EMBL/GenBank/DDBJ databases">
        <title>Kefir isolates.</title>
        <authorList>
            <person name="Marcisauskas S."/>
            <person name="Kim Y."/>
            <person name="Blasche S."/>
        </authorList>
    </citation>
    <scope>NUCLEOTIDE SEQUENCE [LARGE SCALE GENOMIC DNA]</scope>
    <source>
        <strain evidence="1 2">KR</strain>
    </source>
</reference>
<organism evidence="1 2">
    <name type="scientific">Rhodotorula mucilaginosa</name>
    <name type="common">Yeast</name>
    <name type="synonym">Rhodotorula rubra</name>
    <dbReference type="NCBI Taxonomy" id="5537"/>
    <lineage>
        <taxon>Eukaryota</taxon>
        <taxon>Fungi</taxon>
        <taxon>Dikarya</taxon>
        <taxon>Basidiomycota</taxon>
        <taxon>Pucciniomycotina</taxon>
        <taxon>Microbotryomycetes</taxon>
        <taxon>Sporidiobolales</taxon>
        <taxon>Sporidiobolaceae</taxon>
        <taxon>Rhodotorula</taxon>
    </lineage>
</organism>
<dbReference type="AlphaFoldDB" id="A0A9P6W7H1"/>
<dbReference type="Proteomes" id="UP000777482">
    <property type="component" value="Unassembled WGS sequence"/>
</dbReference>